<organism evidence="2 3">
    <name type="scientific">Nocardia higoensis</name>
    <dbReference type="NCBI Taxonomy" id="228599"/>
    <lineage>
        <taxon>Bacteria</taxon>
        <taxon>Bacillati</taxon>
        <taxon>Actinomycetota</taxon>
        <taxon>Actinomycetes</taxon>
        <taxon>Mycobacteriales</taxon>
        <taxon>Nocardiaceae</taxon>
        <taxon>Nocardia</taxon>
    </lineage>
</organism>
<dbReference type="Gene3D" id="3.10.450.50">
    <property type="match status" value="1"/>
</dbReference>
<evidence type="ECO:0000313" key="3">
    <source>
        <dbReference type="Proteomes" id="UP000707731"/>
    </source>
</evidence>
<dbReference type="InterPro" id="IPR002925">
    <property type="entry name" value="Dienelactn_hydro"/>
</dbReference>
<dbReference type="SUPFAM" id="SSF54427">
    <property type="entry name" value="NTF2-like"/>
    <property type="match status" value="1"/>
</dbReference>
<dbReference type="InterPro" id="IPR032710">
    <property type="entry name" value="NTF2-like_dom_sf"/>
</dbReference>
<proteinExistence type="predicted"/>
<name>A0ABS0D5Z2_9NOCA</name>
<reference evidence="2 3" key="1">
    <citation type="submission" date="2020-10" db="EMBL/GenBank/DDBJ databases">
        <title>Identification of Nocardia species via Next-generation sequencing and recognition of intraspecies genetic diversity.</title>
        <authorList>
            <person name="Li P."/>
            <person name="Li P."/>
            <person name="Lu B."/>
        </authorList>
    </citation>
    <scope>NUCLEOTIDE SEQUENCE [LARGE SCALE GENOMIC DNA]</scope>
    <source>
        <strain evidence="2 3">BJ06-0143</strain>
    </source>
</reference>
<dbReference type="Pfam" id="PF01738">
    <property type="entry name" value="DLH"/>
    <property type="match status" value="1"/>
</dbReference>
<gene>
    <name evidence="2" type="ORF">IU449_04950</name>
</gene>
<evidence type="ECO:0000313" key="2">
    <source>
        <dbReference type="EMBL" id="MBF6353903.1"/>
    </source>
</evidence>
<evidence type="ECO:0000259" key="1">
    <source>
        <dbReference type="Pfam" id="PF01738"/>
    </source>
</evidence>
<dbReference type="SUPFAM" id="SSF53474">
    <property type="entry name" value="alpha/beta-Hydrolases"/>
    <property type="match status" value="1"/>
</dbReference>
<dbReference type="EMBL" id="JADLQN010000001">
    <property type="protein sequence ID" value="MBF6353903.1"/>
    <property type="molecule type" value="Genomic_DNA"/>
</dbReference>
<dbReference type="PANTHER" id="PTHR46623:SF6">
    <property type="entry name" value="ALPHA_BETA-HYDROLASES SUPERFAMILY PROTEIN"/>
    <property type="match status" value="1"/>
</dbReference>
<dbReference type="GO" id="GO:0016787">
    <property type="term" value="F:hydrolase activity"/>
    <property type="evidence" value="ECO:0007669"/>
    <property type="project" value="UniProtKB-KW"/>
</dbReference>
<dbReference type="InterPro" id="IPR029058">
    <property type="entry name" value="AB_hydrolase_fold"/>
</dbReference>
<keyword evidence="2" id="KW-0378">Hydrolase</keyword>
<protein>
    <submittedName>
        <fullName evidence="2">Dienelactone hydrolase family protein</fullName>
    </submittedName>
</protein>
<dbReference type="PANTHER" id="PTHR46623">
    <property type="entry name" value="CARBOXYMETHYLENEBUTENOLIDASE-RELATED"/>
    <property type="match status" value="1"/>
</dbReference>
<keyword evidence="3" id="KW-1185">Reference proteome</keyword>
<dbReference type="Gene3D" id="3.40.50.1820">
    <property type="entry name" value="alpha/beta hydrolase"/>
    <property type="match status" value="1"/>
</dbReference>
<sequence>MGNYIDIVKPSGERFAAYLAAPPRGSGPGLVLLQEIFGINDYMRRMADQFAEEGYVVLVPDLFWRSQPRVELGYDEAGFARGLHLRDELDLDSALSDIADTVDALRAMGDQADQAGGVGAVGYCLGGLLAYLSAVRLPIDVAVSYYGVGVHEHLDEAAKPGVPMVFHLAELDHYCPEPARRSIRCAFDGNDRVRIYDYPGVDHAFATFGRDTYEPLSTGMAYSRTLEALRQAIGPRYDLSALWDGHIHYEFEARDVPATMATMVAEPYVNHIPTLTGGVGYRDLSRFYAHHFVHSNPADTRSIPISRTIGADRIVEEQLFCFTHDREIDWMLPGVAPTGRYVEVPLVAIVTFRGDKLYNEHIYWDQASVLAQIGLLDPAGLPVSGSEQGRKLVDKTLPSNELMPNWAASEGKPIS</sequence>
<dbReference type="InterPro" id="IPR051049">
    <property type="entry name" value="Dienelactone_hydrolase-like"/>
</dbReference>
<accession>A0ABS0D5Z2</accession>
<comment type="caution">
    <text evidence="2">The sequence shown here is derived from an EMBL/GenBank/DDBJ whole genome shotgun (WGS) entry which is preliminary data.</text>
</comment>
<dbReference type="Proteomes" id="UP000707731">
    <property type="component" value="Unassembled WGS sequence"/>
</dbReference>
<feature type="domain" description="Dienelactone hydrolase" evidence="1">
    <location>
        <begin position="15"/>
        <end position="232"/>
    </location>
</feature>
<dbReference type="RefSeq" id="WP_195000744.1">
    <property type="nucleotide sequence ID" value="NZ_JADLQN010000001.1"/>
</dbReference>